<dbReference type="RefSeq" id="WP_302040750.1">
    <property type="nucleotide sequence ID" value="NZ_JAUKPO010000023.1"/>
</dbReference>
<protein>
    <submittedName>
        <fullName evidence="4">Phospholipase</fullName>
    </submittedName>
</protein>
<dbReference type="SUPFAM" id="SSF53474">
    <property type="entry name" value="alpha/beta-Hydrolases"/>
    <property type="match status" value="1"/>
</dbReference>
<dbReference type="PANTHER" id="PTHR10655">
    <property type="entry name" value="LYSOPHOSPHOLIPASE-RELATED"/>
    <property type="match status" value="1"/>
</dbReference>
<organism evidence="4 5">
    <name type="scientific">Rhodocytophaga aerolata</name>
    <dbReference type="NCBI Taxonomy" id="455078"/>
    <lineage>
        <taxon>Bacteria</taxon>
        <taxon>Pseudomonadati</taxon>
        <taxon>Bacteroidota</taxon>
        <taxon>Cytophagia</taxon>
        <taxon>Cytophagales</taxon>
        <taxon>Rhodocytophagaceae</taxon>
        <taxon>Rhodocytophaga</taxon>
    </lineage>
</organism>
<proteinExistence type="inferred from homology"/>
<dbReference type="EMBL" id="JAUKPO010000023">
    <property type="protein sequence ID" value="MDO1449950.1"/>
    <property type="molecule type" value="Genomic_DNA"/>
</dbReference>
<name>A0ABT8RGL1_9BACT</name>
<dbReference type="Gene3D" id="3.40.50.1820">
    <property type="entry name" value="alpha/beta hydrolase"/>
    <property type="match status" value="1"/>
</dbReference>
<comment type="similarity">
    <text evidence="1">Belongs to the AB hydrolase superfamily. AB hydrolase 2 family.</text>
</comment>
<keyword evidence="5" id="KW-1185">Reference proteome</keyword>
<sequence>MIIHNQPVQHAGNPLSVARKVLIMVHGRGDSAKSFIGLSSELNASVDEFAFLAIQAIQNTWYPYSFLAPVNQNEPNLSLSLSAVSELLDDLMGLRFSTSQIYFLAFSQGACLTLEFCARHAKRYGGVIAFTGGLIGESLTRTNYKGNFEGTPIFIGSSEHDPHVPESRIEESQVILESMGANVIKKIYPGLGHTINHDELMMASLILNNQLGPKT</sequence>
<evidence type="ECO:0000256" key="1">
    <source>
        <dbReference type="ARBA" id="ARBA00006499"/>
    </source>
</evidence>
<dbReference type="PANTHER" id="PTHR10655:SF17">
    <property type="entry name" value="LYSOPHOSPHOLIPASE-LIKE PROTEIN 1"/>
    <property type="match status" value="1"/>
</dbReference>
<dbReference type="InterPro" id="IPR050565">
    <property type="entry name" value="LYPA1-2/EST-like"/>
</dbReference>
<evidence type="ECO:0000256" key="2">
    <source>
        <dbReference type="ARBA" id="ARBA00022801"/>
    </source>
</evidence>
<dbReference type="InterPro" id="IPR029058">
    <property type="entry name" value="AB_hydrolase_fold"/>
</dbReference>
<gene>
    <name evidence="4" type="ORF">Q0590_26965</name>
</gene>
<keyword evidence="2" id="KW-0378">Hydrolase</keyword>
<dbReference type="Pfam" id="PF02230">
    <property type="entry name" value="Abhydrolase_2"/>
    <property type="match status" value="1"/>
</dbReference>
<dbReference type="Proteomes" id="UP001168528">
    <property type="component" value="Unassembled WGS sequence"/>
</dbReference>
<dbReference type="InterPro" id="IPR003140">
    <property type="entry name" value="PLipase/COase/thioEstase"/>
</dbReference>
<evidence type="ECO:0000259" key="3">
    <source>
        <dbReference type="Pfam" id="PF02230"/>
    </source>
</evidence>
<comment type="caution">
    <text evidence="4">The sequence shown here is derived from an EMBL/GenBank/DDBJ whole genome shotgun (WGS) entry which is preliminary data.</text>
</comment>
<evidence type="ECO:0000313" key="5">
    <source>
        <dbReference type="Proteomes" id="UP001168528"/>
    </source>
</evidence>
<accession>A0ABT8RGL1</accession>
<evidence type="ECO:0000313" key="4">
    <source>
        <dbReference type="EMBL" id="MDO1449950.1"/>
    </source>
</evidence>
<feature type="domain" description="Phospholipase/carboxylesterase/thioesterase" evidence="3">
    <location>
        <begin position="17"/>
        <end position="205"/>
    </location>
</feature>
<reference evidence="4" key="1">
    <citation type="submission" date="2023-07" db="EMBL/GenBank/DDBJ databases">
        <title>The genome sequence of Rhodocytophaga aerolata KACC 12507.</title>
        <authorList>
            <person name="Zhang X."/>
        </authorList>
    </citation>
    <scope>NUCLEOTIDE SEQUENCE</scope>
    <source>
        <strain evidence="4">KACC 12507</strain>
    </source>
</reference>